<evidence type="ECO:0000313" key="8">
    <source>
        <dbReference type="Proteomes" id="UP000473325"/>
    </source>
</evidence>
<gene>
    <name evidence="7" type="ORF">GRQ65_03575</name>
</gene>
<organism evidence="7 8">
    <name type="scientific">Nocardioides flavescens</name>
    <dbReference type="NCBI Taxonomy" id="2691959"/>
    <lineage>
        <taxon>Bacteria</taxon>
        <taxon>Bacillati</taxon>
        <taxon>Actinomycetota</taxon>
        <taxon>Actinomycetes</taxon>
        <taxon>Propionibacteriales</taxon>
        <taxon>Nocardioidaceae</taxon>
        <taxon>Nocardioides</taxon>
    </lineage>
</organism>
<evidence type="ECO:0000313" key="7">
    <source>
        <dbReference type="EMBL" id="MXG88624.1"/>
    </source>
</evidence>
<feature type="compositionally biased region" description="Basic and acidic residues" evidence="5">
    <location>
        <begin position="120"/>
        <end position="134"/>
    </location>
</feature>
<keyword evidence="8" id="KW-1185">Reference proteome</keyword>
<evidence type="ECO:0000256" key="5">
    <source>
        <dbReference type="SAM" id="MobiDB-lite"/>
    </source>
</evidence>
<dbReference type="Proteomes" id="UP000473325">
    <property type="component" value="Unassembled WGS sequence"/>
</dbReference>
<evidence type="ECO:0000259" key="6">
    <source>
        <dbReference type="Pfam" id="PF18085"/>
    </source>
</evidence>
<dbReference type="Pfam" id="PF18085">
    <property type="entry name" value="Mak_N_cap"/>
    <property type="match status" value="1"/>
</dbReference>
<keyword evidence="1" id="KW-0808">Transferase</keyword>
<comment type="caution">
    <text evidence="7">The sequence shown here is derived from an EMBL/GenBank/DDBJ whole genome shotgun (WGS) entry which is preliminary data.</text>
</comment>
<keyword evidence="4" id="KW-0067">ATP-binding</keyword>
<evidence type="ECO:0000256" key="2">
    <source>
        <dbReference type="ARBA" id="ARBA00022741"/>
    </source>
</evidence>
<evidence type="ECO:0000256" key="3">
    <source>
        <dbReference type="ARBA" id="ARBA00022777"/>
    </source>
</evidence>
<dbReference type="AlphaFoldDB" id="A0A6L7F134"/>
<protein>
    <recommendedName>
        <fullName evidence="6">Maltokinase N-terminal cap domain-containing protein</fullName>
    </recommendedName>
</protein>
<dbReference type="RefSeq" id="WP_160875246.1">
    <property type="nucleotide sequence ID" value="NZ_WUEK01000002.1"/>
</dbReference>
<dbReference type="GO" id="GO:0005524">
    <property type="term" value="F:ATP binding"/>
    <property type="evidence" value="ECO:0007669"/>
    <property type="project" value="UniProtKB-KW"/>
</dbReference>
<proteinExistence type="predicted"/>
<evidence type="ECO:0000256" key="4">
    <source>
        <dbReference type="ARBA" id="ARBA00022840"/>
    </source>
</evidence>
<feature type="region of interest" description="Disordered" evidence="5">
    <location>
        <begin position="120"/>
        <end position="154"/>
    </location>
</feature>
<accession>A0A6L7F134</accession>
<feature type="domain" description="Maltokinase N-terminal cap" evidence="6">
    <location>
        <begin position="21"/>
        <end position="102"/>
    </location>
</feature>
<dbReference type="InterPro" id="IPR040999">
    <property type="entry name" value="Mak_N_cap"/>
</dbReference>
<name>A0A6L7F134_9ACTN</name>
<dbReference type="EMBL" id="WUEK01000002">
    <property type="protein sequence ID" value="MXG88624.1"/>
    <property type="molecule type" value="Genomic_DNA"/>
</dbReference>
<keyword evidence="3" id="KW-0418">Kinase</keyword>
<evidence type="ECO:0000256" key="1">
    <source>
        <dbReference type="ARBA" id="ARBA00022679"/>
    </source>
</evidence>
<sequence>MALLHPRAQLVPSKQELIDGWLPTRGWWDGVSRTTRAAFRFDDPAGEVGLEGFVLGAGPEVPDLFVPLSYRAEPLEDAEEHLVGTTEHSVLGTRWVYDACADPVFAQVLARVVLTGDRGGDREFTDESGAHRVEPTSAQVRGDGSAETTPEVTEARPYDEGPVTVVDAGALQLVVARVLGEAPVAAQHLHATWDGGSAVLAGVR</sequence>
<reference evidence="7 8" key="1">
    <citation type="submission" date="2019-12" db="EMBL/GenBank/DDBJ databases">
        <authorList>
            <person name="Kun Z."/>
        </authorList>
    </citation>
    <scope>NUCLEOTIDE SEQUENCE [LARGE SCALE GENOMIC DNA]</scope>
    <source>
        <strain evidence="7 8">YIM 123512</strain>
    </source>
</reference>
<keyword evidence="2" id="KW-0547">Nucleotide-binding</keyword>
<dbReference type="GO" id="GO:0016301">
    <property type="term" value="F:kinase activity"/>
    <property type="evidence" value="ECO:0007669"/>
    <property type="project" value="UniProtKB-KW"/>
</dbReference>